<accession>A0A192D7R4</accession>
<dbReference type="Pfam" id="PF03061">
    <property type="entry name" value="4HBT"/>
    <property type="match status" value="1"/>
</dbReference>
<protein>
    <submittedName>
        <fullName evidence="2">Thioesterase</fullName>
    </submittedName>
</protein>
<dbReference type="RefSeq" id="WP_068353038.1">
    <property type="nucleotide sequence ID" value="NZ_CP016033.1"/>
</dbReference>
<evidence type="ECO:0000313" key="2">
    <source>
        <dbReference type="EMBL" id="ANK13902.1"/>
    </source>
</evidence>
<dbReference type="SUPFAM" id="SSF54637">
    <property type="entry name" value="Thioesterase/thiol ester dehydrase-isomerase"/>
    <property type="match status" value="1"/>
</dbReference>
<dbReference type="AlphaFoldDB" id="A0A192D7R4"/>
<dbReference type="OrthoDB" id="9801517at2"/>
<dbReference type="InterPro" id="IPR006683">
    <property type="entry name" value="Thioestr_dom"/>
</dbReference>
<dbReference type="CDD" id="cd00586">
    <property type="entry name" value="4HBT"/>
    <property type="match status" value="1"/>
</dbReference>
<feature type="domain" description="Thioesterase" evidence="1">
    <location>
        <begin position="38"/>
        <end position="112"/>
    </location>
</feature>
<proteinExistence type="predicted"/>
<sequence length="144" mass="16011">MSERQDLATAGQRQSVPHLFPVTATPADVDGRGQVGTAAFLQWVQEAVLDHWRTVAPAEAVAAHLWVALSHEITFHRAGMLGDDLCAVLRFERVQGARAFYHAAITRGDVTLAEVRSVWCCIDAQYLRPARLARDIVDRFFAEQ</sequence>
<dbReference type="Proteomes" id="UP000078263">
    <property type="component" value="Chromosome"/>
</dbReference>
<evidence type="ECO:0000259" key="1">
    <source>
        <dbReference type="Pfam" id="PF03061"/>
    </source>
</evidence>
<evidence type="ECO:0000313" key="3">
    <source>
        <dbReference type="Proteomes" id="UP000078263"/>
    </source>
</evidence>
<dbReference type="EMBL" id="CP016033">
    <property type="protein sequence ID" value="ANK13902.1"/>
    <property type="molecule type" value="Genomic_DNA"/>
</dbReference>
<dbReference type="GO" id="GO:0016790">
    <property type="term" value="F:thiolester hydrolase activity"/>
    <property type="evidence" value="ECO:0007669"/>
    <property type="project" value="UniProtKB-ARBA"/>
</dbReference>
<dbReference type="Gene3D" id="3.10.129.10">
    <property type="entry name" value="Hotdog Thioesterase"/>
    <property type="match status" value="1"/>
</dbReference>
<name>A0A192D7R4_9SPHN</name>
<organism evidence="2 3">
    <name type="scientific">Erythrobacter neustonensis</name>
    <dbReference type="NCBI Taxonomy" id="1112"/>
    <lineage>
        <taxon>Bacteria</taxon>
        <taxon>Pseudomonadati</taxon>
        <taxon>Pseudomonadota</taxon>
        <taxon>Alphaproteobacteria</taxon>
        <taxon>Sphingomonadales</taxon>
        <taxon>Erythrobacteraceae</taxon>
        <taxon>Erythrobacter/Porphyrobacter group</taxon>
        <taxon>Erythrobacter</taxon>
    </lineage>
</organism>
<keyword evidence="3" id="KW-1185">Reference proteome</keyword>
<dbReference type="STRING" id="1112.A9D12_14080"/>
<dbReference type="InterPro" id="IPR029069">
    <property type="entry name" value="HotDog_dom_sf"/>
</dbReference>
<dbReference type="KEGG" id="pns:A9D12_14080"/>
<gene>
    <name evidence="2" type="ORF">A9D12_14080</name>
</gene>
<reference evidence="2 3" key="1">
    <citation type="submission" date="2016-05" db="EMBL/GenBank/DDBJ databases">
        <title>Compelete Genome Sequence of Bacteriochlorophyll-Synthesizing Bacterium Porphyrobacter neustonensis DSM 9434.</title>
        <authorList>
            <person name="Shi X.-L."/>
            <person name="Wu Y.-H."/>
            <person name="Cheng H."/>
            <person name="Xu L."/>
            <person name="Zhang X.-Q."/>
            <person name="Wang C.-S."/>
            <person name="Xu X.-W."/>
        </authorList>
    </citation>
    <scope>NUCLEOTIDE SEQUENCE [LARGE SCALE GENOMIC DNA]</scope>
    <source>
        <strain evidence="2 3">DSM 9434</strain>
    </source>
</reference>